<dbReference type="SUPFAM" id="SSF46785">
    <property type="entry name" value="Winged helix' DNA-binding domain"/>
    <property type="match status" value="1"/>
</dbReference>
<dbReference type="SUPFAM" id="SSF48008">
    <property type="entry name" value="GntR ligand-binding domain-like"/>
    <property type="match status" value="1"/>
</dbReference>
<keyword evidence="3" id="KW-0804">Transcription</keyword>
<dbReference type="SMART" id="SM00895">
    <property type="entry name" value="FCD"/>
    <property type="match status" value="1"/>
</dbReference>
<dbReference type="InterPro" id="IPR000524">
    <property type="entry name" value="Tscrpt_reg_HTH_GntR"/>
</dbReference>
<evidence type="ECO:0000313" key="6">
    <source>
        <dbReference type="Proteomes" id="UP001601992"/>
    </source>
</evidence>
<dbReference type="Pfam" id="PF00392">
    <property type="entry name" value="GntR"/>
    <property type="match status" value="1"/>
</dbReference>
<gene>
    <name evidence="5" type="ORF">ACFYXQ_39965</name>
</gene>
<dbReference type="InterPro" id="IPR036390">
    <property type="entry name" value="WH_DNA-bd_sf"/>
</dbReference>
<dbReference type="SMART" id="SM00345">
    <property type="entry name" value="HTH_GNTR"/>
    <property type="match status" value="1"/>
</dbReference>
<dbReference type="RefSeq" id="WP_051194278.1">
    <property type="nucleotide sequence ID" value="NZ_JBIAQY010000022.1"/>
</dbReference>
<dbReference type="InterPro" id="IPR011711">
    <property type="entry name" value="GntR_C"/>
</dbReference>
<keyword evidence="2" id="KW-0238">DNA-binding</keyword>
<comment type="caution">
    <text evidence="5">The sequence shown here is derived from an EMBL/GenBank/DDBJ whole genome shotgun (WGS) entry which is preliminary data.</text>
</comment>
<name>A0ABW6SCB2_9NOCA</name>
<dbReference type="Pfam" id="PF07729">
    <property type="entry name" value="FCD"/>
    <property type="match status" value="1"/>
</dbReference>
<keyword evidence="6" id="KW-1185">Reference proteome</keyword>
<protein>
    <submittedName>
        <fullName evidence="5">GntR family transcriptional regulator</fullName>
    </submittedName>
</protein>
<evidence type="ECO:0000256" key="2">
    <source>
        <dbReference type="ARBA" id="ARBA00023125"/>
    </source>
</evidence>
<dbReference type="Proteomes" id="UP001601992">
    <property type="component" value="Unassembled WGS sequence"/>
</dbReference>
<dbReference type="InterPro" id="IPR036388">
    <property type="entry name" value="WH-like_DNA-bd_sf"/>
</dbReference>
<dbReference type="PROSITE" id="PS50949">
    <property type="entry name" value="HTH_GNTR"/>
    <property type="match status" value="1"/>
</dbReference>
<accession>A0ABW6SCB2</accession>
<dbReference type="InterPro" id="IPR008920">
    <property type="entry name" value="TF_FadR/GntR_C"/>
</dbReference>
<feature type="domain" description="HTH gntR-type" evidence="4">
    <location>
        <begin position="21"/>
        <end position="88"/>
    </location>
</feature>
<dbReference type="CDD" id="cd07377">
    <property type="entry name" value="WHTH_GntR"/>
    <property type="match status" value="1"/>
</dbReference>
<dbReference type="Gene3D" id="1.20.120.530">
    <property type="entry name" value="GntR ligand-binding domain-like"/>
    <property type="match status" value="1"/>
</dbReference>
<reference evidence="5 6" key="1">
    <citation type="submission" date="2024-10" db="EMBL/GenBank/DDBJ databases">
        <title>The Natural Products Discovery Center: Release of the First 8490 Sequenced Strains for Exploring Actinobacteria Biosynthetic Diversity.</title>
        <authorList>
            <person name="Kalkreuter E."/>
            <person name="Kautsar S.A."/>
            <person name="Yang D."/>
            <person name="Bader C.D."/>
            <person name="Teijaro C.N."/>
            <person name="Fluegel L."/>
            <person name="Davis C.M."/>
            <person name="Simpson J.R."/>
            <person name="Lauterbach L."/>
            <person name="Steele A.D."/>
            <person name="Gui C."/>
            <person name="Meng S."/>
            <person name="Li G."/>
            <person name="Viehrig K."/>
            <person name="Ye F."/>
            <person name="Su P."/>
            <person name="Kiefer A.F."/>
            <person name="Nichols A."/>
            <person name="Cepeda A.J."/>
            <person name="Yan W."/>
            <person name="Fan B."/>
            <person name="Jiang Y."/>
            <person name="Adhikari A."/>
            <person name="Zheng C.-J."/>
            <person name="Schuster L."/>
            <person name="Cowan T.M."/>
            <person name="Smanski M.J."/>
            <person name="Chevrette M.G."/>
            <person name="De Carvalho L.P.S."/>
            <person name="Shen B."/>
        </authorList>
    </citation>
    <scope>NUCLEOTIDE SEQUENCE [LARGE SCALE GENOMIC DNA]</scope>
    <source>
        <strain evidence="5 6">NPDC002593</strain>
    </source>
</reference>
<dbReference type="Gene3D" id="1.10.10.10">
    <property type="entry name" value="Winged helix-like DNA-binding domain superfamily/Winged helix DNA-binding domain"/>
    <property type="match status" value="1"/>
</dbReference>
<keyword evidence="1" id="KW-0805">Transcription regulation</keyword>
<dbReference type="PANTHER" id="PTHR43537">
    <property type="entry name" value="TRANSCRIPTIONAL REGULATOR, GNTR FAMILY"/>
    <property type="match status" value="1"/>
</dbReference>
<dbReference type="PANTHER" id="PTHR43537:SF24">
    <property type="entry name" value="GLUCONATE OPERON TRANSCRIPTIONAL REPRESSOR"/>
    <property type="match status" value="1"/>
</dbReference>
<evidence type="ECO:0000256" key="1">
    <source>
        <dbReference type="ARBA" id="ARBA00023015"/>
    </source>
</evidence>
<evidence type="ECO:0000259" key="4">
    <source>
        <dbReference type="PROSITE" id="PS50949"/>
    </source>
</evidence>
<evidence type="ECO:0000256" key="3">
    <source>
        <dbReference type="ARBA" id="ARBA00023163"/>
    </source>
</evidence>
<sequence length="225" mass="24439">MSESALGRATALGGAVTIQPVTKADLAYRQIRQKIQEGELAPETSLDQEALAKWLGLSTTPVREALRRLESERLVVSRAHRDTIVAPVSRERLEEVYAVRLSLDPLAAAAAAEHADGTARAQMLALSKERPVKGDPLSAVTLNRRLHRAIYAASGNDTLIEILDSLWDISDRYRLIAGRDVVVRGPRHDEHAAIVAAVIEGAPDRAADLMRAHLTAGLQRIREGG</sequence>
<evidence type="ECO:0000313" key="5">
    <source>
        <dbReference type="EMBL" id="MFF3573945.1"/>
    </source>
</evidence>
<proteinExistence type="predicted"/>
<dbReference type="EMBL" id="JBIAQY010000022">
    <property type="protein sequence ID" value="MFF3573945.1"/>
    <property type="molecule type" value="Genomic_DNA"/>
</dbReference>
<organism evidence="5 6">
    <name type="scientific">Nocardia jiangxiensis</name>
    <dbReference type="NCBI Taxonomy" id="282685"/>
    <lineage>
        <taxon>Bacteria</taxon>
        <taxon>Bacillati</taxon>
        <taxon>Actinomycetota</taxon>
        <taxon>Actinomycetes</taxon>
        <taxon>Mycobacteriales</taxon>
        <taxon>Nocardiaceae</taxon>
        <taxon>Nocardia</taxon>
    </lineage>
</organism>